<comment type="similarity">
    <text evidence="7">Belongs to the sugar phosphate cyclases superfamily. Dehydroquinate synthase family.</text>
</comment>
<evidence type="ECO:0000256" key="17">
    <source>
        <dbReference type="ARBA" id="ARBA00023239"/>
    </source>
</evidence>
<evidence type="ECO:0000256" key="2">
    <source>
        <dbReference type="ARBA" id="ARBA00001911"/>
    </source>
</evidence>
<proteinExistence type="inferred from homology"/>
<dbReference type="PIRSF" id="PIRSF001455">
    <property type="entry name" value="DHQ_synth"/>
    <property type="match status" value="1"/>
</dbReference>
<comment type="pathway">
    <text evidence="6">Metabolic intermediate biosynthesis; chorismate biosynthesis; chorismate from D-erythrose 4-phosphate and phosphoenolpyruvate: step 2/7.</text>
</comment>
<protein>
    <recommendedName>
        <fullName evidence="9">3-dehydroquinate synthase</fullName>
        <ecNumber evidence="8">4.2.3.4</ecNumber>
    </recommendedName>
</protein>
<dbReference type="InterPro" id="IPR050071">
    <property type="entry name" value="Dehydroquinate_synthase"/>
</dbReference>
<gene>
    <name evidence="21" type="ORF">MNBD_CHLOROFLEXI01-2766</name>
</gene>
<dbReference type="GO" id="GO:0005737">
    <property type="term" value="C:cytoplasm"/>
    <property type="evidence" value="ECO:0007669"/>
    <property type="project" value="UniProtKB-SubCell"/>
</dbReference>
<dbReference type="NCBIfam" id="TIGR01357">
    <property type="entry name" value="aroB"/>
    <property type="match status" value="1"/>
</dbReference>
<dbReference type="Pfam" id="PF24621">
    <property type="entry name" value="DHQS_C"/>
    <property type="match status" value="1"/>
</dbReference>
<evidence type="ECO:0000256" key="4">
    <source>
        <dbReference type="ARBA" id="ARBA00001947"/>
    </source>
</evidence>
<dbReference type="PANTHER" id="PTHR43622">
    <property type="entry name" value="3-DEHYDROQUINATE SYNTHASE"/>
    <property type="match status" value="1"/>
</dbReference>
<dbReference type="Gene3D" id="1.20.1090.10">
    <property type="entry name" value="Dehydroquinate synthase-like - alpha domain"/>
    <property type="match status" value="1"/>
</dbReference>
<evidence type="ECO:0000256" key="7">
    <source>
        <dbReference type="ARBA" id="ARBA00005412"/>
    </source>
</evidence>
<dbReference type="AlphaFoldDB" id="A0A3B0UZR6"/>
<evidence type="ECO:0000256" key="9">
    <source>
        <dbReference type="ARBA" id="ARBA00017684"/>
    </source>
</evidence>
<dbReference type="GO" id="GO:0000166">
    <property type="term" value="F:nucleotide binding"/>
    <property type="evidence" value="ECO:0007669"/>
    <property type="project" value="UniProtKB-KW"/>
</dbReference>
<evidence type="ECO:0000256" key="8">
    <source>
        <dbReference type="ARBA" id="ARBA00013031"/>
    </source>
</evidence>
<evidence type="ECO:0000256" key="16">
    <source>
        <dbReference type="ARBA" id="ARBA00023141"/>
    </source>
</evidence>
<accession>A0A3B0UZR6</accession>
<comment type="cofactor">
    <cofactor evidence="3">
        <name>Co(2+)</name>
        <dbReference type="ChEBI" id="CHEBI:48828"/>
    </cofactor>
</comment>
<dbReference type="GO" id="GO:0008652">
    <property type="term" value="P:amino acid biosynthetic process"/>
    <property type="evidence" value="ECO:0007669"/>
    <property type="project" value="UniProtKB-KW"/>
</dbReference>
<reference evidence="21" key="1">
    <citation type="submission" date="2018-06" db="EMBL/GenBank/DDBJ databases">
        <authorList>
            <person name="Zhirakovskaya E."/>
        </authorList>
    </citation>
    <scope>NUCLEOTIDE SEQUENCE</scope>
</reference>
<dbReference type="GO" id="GO:0009073">
    <property type="term" value="P:aromatic amino acid family biosynthetic process"/>
    <property type="evidence" value="ECO:0007669"/>
    <property type="project" value="UniProtKB-KW"/>
</dbReference>
<evidence type="ECO:0000313" key="21">
    <source>
        <dbReference type="EMBL" id="VAW31992.1"/>
    </source>
</evidence>
<keyword evidence="16" id="KW-0057">Aromatic amino acid biosynthesis</keyword>
<evidence type="ECO:0000259" key="19">
    <source>
        <dbReference type="Pfam" id="PF01761"/>
    </source>
</evidence>
<comment type="cofactor">
    <cofactor evidence="2">
        <name>NAD(+)</name>
        <dbReference type="ChEBI" id="CHEBI:57540"/>
    </cofactor>
</comment>
<dbReference type="GO" id="GO:0003856">
    <property type="term" value="F:3-dehydroquinate synthase activity"/>
    <property type="evidence" value="ECO:0007669"/>
    <property type="project" value="UniProtKB-EC"/>
</dbReference>
<dbReference type="GO" id="GO:0046872">
    <property type="term" value="F:metal ion binding"/>
    <property type="evidence" value="ECO:0007669"/>
    <property type="project" value="UniProtKB-KW"/>
</dbReference>
<comment type="subcellular location">
    <subcellularLocation>
        <location evidence="5">Cytoplasm</location>
    </subcellularLocation>
</comment>
<feature type="domain" description="3-dehydroquinate synthase N-terminal" evidence="19">
    <location>
        <begin position="61"/>
        <end position="173"/>
    </location>
</feature>
<dbReference type="Gene3D" id="3.40.50.1970">
    <property type="match status" value="1"/>
</dbReference>
<dbReference type="CDD" id="cd08195">
    <property type="entry name" value="DHQS"/>
    <property type="match status" value="1"/>
</dbReference>
<dbReference type="InterPro" id="IPR056179">
    <property type="entry name" value="DHQS_C"/>
</dbReference>
<organism evidence="21">
    <name type="scientific">hydrothermal vent metagenome</name>
    <dbReference type="NCBI Taxonomy" id="652676"/>
    <lineage>
        <taxon>unclassified sequences</taxon>
        <taxon>metagenomes</taxon>
        <taxon>ecological metagenomes</taxon>
    </lineage>
</organism>
<keyword evidence="18" id="KW-0170">Cobalt</keyword>
<comment type="cofactor">
    <cofactor evidence="4">
        <name>Zn(2+)</name>
        <dbReference type="ChEBI" id="CHEBI:29105"/>
    </cofactor>
</comment>
<keyword evidence="13" id="KW-0547">Nucleotide-binding</keyword>
<keyword evidence="11" id="KW-0028">Amino-acid biosynthesis</keyword>
<dbReference type="HAMAP" id="MF_00110">
    <property type="entry name" value="DHQ_synthase"/>
    <property type="match status" value="1"/>
</dbReference>
<dbReference type="EC" id="4.2.3.4" evidence="8"/>
<evidence type="ECO:0000256" key="10">
    <source>
        <dbReference type="ARBA" id="ARBA00022490"/>
    </source>
</evidence>
<sequence>MGEPIRLSLSHPTGGYDVVVGANLLPNLAEIAQIDGPIALITDSNVEPLYASHFGEVACVVSIPAGEQHKTLATVQMIYDAFLVAGIDRKATVVALGGGVVGDVAGFVAATYMRGLNFVQCPTTLLAMVDASVGGKTGVDLPQGKNLVGAFKQPTAVLADITTLKTLPQAEFASGMAEVIKHGLIGNLELFERLESGDWRLAPQSPVSNLQSLVATAIEVKRAVVQEDPFENGRRATLNLGHTFGHAIEQVSGYRVRHGEGVAMGLVAAANLSARLGFCASTLQNRIEKMLQAQALPIRIPAEFDPKAIYKAMFSDKKKAAGKLRFILLHDVGDVFISGDVGETAVMDSITAVQSF</sequence>
<keyword evidence="12" id="KW-0479">Metal-binding</keyword>
<feature type="domain" description="3-dehydroquinate synthase C-terminal" evidence="20">
    <location>
        <begin position="175"/>
        <end position="319"/>
    </location>
</feature>
<keyword evidence="14" id="KW-0862">Zinc</keyword>
<name>A0A3B0UZR6_9ZZZZ</name>
<evidence type="ECO:0000256" key="1">
    <source>
        <dbReference type="ARBA" id="ARBA00001393"/>
    </source>
</evidence>
<evidence type="ECO:0000259" key="20">
    <source>
        <dbReference type="Pfam" id="PF24621"/>
    </source>
</evidence>
<evidence type="ECO:0000256" key="15">
    <source>
        <dbReference type="ARBA" id="ARBA00023027"/>
    </source>
</evidence>
<dbReference type="FunFam" id="3.40.50.1970:FF:000007">
    <property type="entry name" value="Pentafunctional AROM polypeptide"/>
    <property type="match status" value="1"/>
</dbReference>
<dbReference type="InterPro" id="IPR016037">
    <property type="entry name" value="DHQ_synth_AroB"/>
</dbReference>
<evidence type="ECO:0000256" key="6">
    <source>
        <dbReference type="ARBA" id="ARBA00004661"/>
    </source>
</evidence>
<keyword evidence="10" id="KW-0963">Cytoplasm</keyword>
<dbReference type="PANTHER" id="PTHR43622:SF7">
    <property type="entry name" value="3-DEHYDROQUINATE SYNTHASE, CHLOROPLASTIC"/>
    <property type="match status" value="1"/>
</dbReference>
<dbReference type="SUPFAM" id="SSF56796">
    <property type="entry name" value="Dehydroquinate synthase-like"/>
    <property type="match status" value="1"/>
</dbReference>
<evidence type="ECO:0000256" key="3">
    <source>
        <dbReference type="ARBA" id="ARBA00001941"/>
    </source>
</evidence>
<evidence type="ECO:0000256" key="11">
    <source>
        <dbReference type="ARBA" id="ARBA00022605"/>
    </source>
</evidence>
<keyword evidence="17 21" id="KW-0456">Lyase</keyword>
<keyword evidence="15" id="KW-0520">NAD</keyword>
<evidence type="ECO:0000256" key="12">
    <source>
        <dbReference type="ARBA" id="ARBA00022723"/>
    </source>
</evidence>
<dbReference type="Pfam" id="PF01761">
    <property type="entry name" value="DHQ_synthase"/>
    <property type="match status" value="1"/>
</dbReference>
<evidence type="ECO:0000256" key="5">
    <source>
        <dbReference type="ARBA" id="ARBA00004496"/>
    </source>
</evidence>
<comment type="catalytic activity">
    <reaction evidence="1">
        <text>7-phospho-2-dehydro-3-deoxy-D-arabino-heptonate = 3-dehydroquinate + phosphate</text>
        <dbReference type="Rhea" id="RHEA:21968"/>
        <dbReference type="ChEBI" id="CHEBI:32364"/>
        <dbReference type="ChEBI" id="CHEBI:43474"/>
        <dbReference type="ChEBI" id="CHEBI:58394"/>
        <dbReference type="EC" id="4.2.3.4"/>
    </reaction>
</comment>
<dbReference type="InterPro" id="IPR030960">
    <property type="entry name" value="DHQS/DOIS_N"/>
</dbReference>
<evidence type="ECO:0000256" key="13">
    <source>
        <dbReference type="ARBA" id="ARBA00022741"/>
    </source>
</evidence>
<dbReference type="EMBL" id="UOEU01000310">
    <property type="protein sequence ID" value="VAW31992.1"/>
    <property type="molecule type" value="Genomic_DNA"/>
</dbReference>
<evidence type="ECO:0000256" key="18">
    <source>
        <dbReference type="ARBA" id="ARBA00023285"/>
    </source>
</evidence>
<evidence type="ECO:0000256" key="14">
    <source>
        <dbReference type="ARBA" id="ARBA00022833"/>
    </source>
</evidence>
<dbReference type="InterPro" id="IPR030963">
    <property type="entry name" value="DHQ_synth_fam"/>
</dbReference>